<feature type="domain" description="Dicer dsRNA-binding fold" evidence="23">
    <location>
        <begin position="652"/>
        <end position="743"/>
    </location>
</feature>
<dbReference type="Gene3D" id="3.40.50.300">
    <property type="entry name" value="P-loop containing nucleotide triphosphate hydrolases"/>
    <property type="match status" value="2"/>
</dbReference>
<evidence type="ECO:0000256" key="5">
    <source>
        <dbReference type="ARBA" id="ARBA00022723"/>
    </source>
</evidence>
<evidence type="ECO:0000256" key="1">
    <source>
        <dbReference type="ARBA" id="ARBA00001936"/>
    </source>
</evidence>
<feature type="compositionally biased region" description="Pro residues" evidence="18">
    <location>
        <begin position="1"/>
        <end position="11"/>
    </location>
</feature>
<feature type="domain" description="Helicase ATP-binding" evidence="21">
    <location>
        <begin position="128"/>
        <end position="310"/>
    </location>
</feature>
<dbReference type="Proteomes" id="UP001302812">
    <property type="component" value="Unassembled WGS sequence"/>
</dbReference>
<feature type="domain" description="Helicase C-terminal" evidence="22">
    <location>
        <begin position="448"/>
        <end position="619"/>
    </location>
</feature>
<evidence type="ECO:0000256" key="17">
    <source>
        <dbReference type="PROSITE-ProRule" id="PRU00657"/>
    </source>
</evidence>
<evidence type="ECO:0000256" key="11">
    <source>
        <dbReference type="ARBA" id="ARBA00022840"/>
    </source>
</evidence>
<evidence type="ECO:0000256" key="13">
    <source>
        <dbReference type="ARBA" id="ARBA00022884"/>
    </source>
</evidence>
<evidence type="ECO:0000259" key="19">
    <source>
        <dbReference type="PROSITE" id="PS50142"/>
    </source>
</evidence>
<dbReference type="InterPro" id="IPR014001">
    <property type="entry name" value="Helicase_ATP-bd"/>
</dbReference>
<dbReference type="InterPro" id="IPR027417">
    <property type="entry name" value="P-loop_NTPase"/>
</dbReference>
<dbReference type="GO" id="GO:0003677">
    <property type="term" value="F:DNA binding"/>
    <property type="evidence" value="ECO:0007669"/>
    <property type="project" value="InterPro"/>
</dbReference>
<reference evidence="24" key="1">
    <citation type="journal article" date="2023" name="Mol. Phylogenet. Evol.">
        <title>Genome-scale phylogeny and comparative genomics of the fungal order Sordariales.</title>
        <authorList>
            <person name="Hensen N."/>
            <person name="Bonometti L."/>
            <person name="Westerberg I."/>
            <person name="Brannstrom I.O."/>
            <person name="Guillou S."/>
            <person name="Cros-Aarteil S."/>
            <person name="Calhoun S."/>
            <person name="Haridas S."/>
            <person name="Kuo A."/>
            <person name="Mondo S."/>
            <person name="Pangilinan J."/>
            <person name="Riley R."/>
            <person name="LaButti K."/>
            <person name="Andreopoulos B."/>
            <person name="Lipzen A."/>
            <person name="Chen C."/>
            <person name="Yan M."/>
            <person name="Daum C."/>
            <person name="Ng V."/>
            <person name="Clum A."/>
            <person name="Steindorff A."/>
            <person name="Ohm R.A."/>
            <person name="Martin F."/>
            <person name="Silar P."/>
            <person name="Natvig D.O."/>
            <person name="Lalanne C."/>
            <person name="Gautier V."/>
            <person name="Ament-Velasquez S.L."/>
            <person name="Kruys A."/>
            <person name="Hutchinson M.I."/>
            <person name="Powell A.J."/>
            <person name="Barry K."/>
            <person name="Miller A.N."/>
            <person name="Grigoriev I.V."/>
            <person name="Debuchy R."/>
            <person name="Gladieux P."/>
            <person name="Hiltunen Thoren M."/>
            <person name="Johannesson H."/>
        </authorList>
    </citation>
    <scope>NUCLEOTIDE SEQUENCE</scope>
    <source>
        <strain evidence="24">CBS 508.74</strain>
    </source>
</reference>
<evidence type="ECO:0000259" key="22">
    <source>
        <dbReference type="PROSITE" id="PS51194"/>
    </source>
</evidence>
<evidence type="ECO:0000313" key="25">
    <source>
        <dbReference type="Proteomes" id="UP001302812"/>
    </source>
</evidence>
<dbReference type="PROSITE" id="PS51192">
    <property type="entry name" value="HELICASE_ATP_BIND_1"/>
    <property type="match status" value="1"/>
</dbReference>
<comment type="cofactor">
    <cofactor evidence="1">
        <name>Mn(2+)</name>
        <dbReference type="ChEBI" id="CHEBI:29035"/>
    </cofactor>
</comment>
<comment type="cofactor">
    <cofactor evidence="2">
        <name>Mg(2+)</name>
        <dbReference type="ChEBI" id="CHEBI:18420"/>
    </cofactor>
</comment>
<organism evidence="24 25">
    <name type="scientific">Canariomyces notabilis</name>
    <dbReference type="NCBI Taxonomy" id="2074819"/>
    <lineage>
        <taxon>Eukaryota</taxon>
        <taxon>Fungi</taxon>
        <taxon>Dikarya</taxon>
        <taxon>Ascomycota</taxon>
        <taxon>Pezizomycotina</taxon>
        <taxon>Sordariomycetes</taxon>
        <taxon>Sordariomycetidae</taxon>
        <taxon>Sordariales</taxon>
        <taxon>Chaetomiaceae</taxon>
        <taxon>Canariomyces</taxon>
    </lineage>
</organism>
<dbReference type="GO" id="GO:0005524">
    <property type="term" value="F:ATP binding"/>
    <property type="evidence" value="ECO:0007669"/>
    <property type="project" value="UniProtKB-KW"/>
</dbReference>
<dbReference type="PANTHER" id="PTHR14950:SF62">
    <property type="entry name" value="DICER-LIKE PROTEIN 1"/>
    <property type="match status" value="1"/>
</dbReference>
<dbReference type="PROSITE" id="PS50821">
    <property type="entry name" value="PAZ"/>
    <property type="match status" value="1"/>
</dbReference>
<comment type="caution">
    <text evidence="24">The sequence shown here is derived from an EMBL/GenBank/DDBJ whole genome shotgun (WGS) entry which is preliminary data.</text>
</comment>
<evidence type="ECO:0000256" key="18">
    <source>
        <dbReference type="SAM" id="MobiDB-lite"/>
    </source>
</evidence>
<evidence type="ECO:0000256" key="6">
    <source>
        <dbReference type="ARBA" id="ARBA00022737"/>
    </source>
</evidence>
<dbReference type="RefSeq" id="XP_064669884.1">
    <property type="nucleotide sequence ID" value="XM_064811669.1"/>
</dbReference>
<feature type="region of interest" description="Disordered" evidence="18">
    <location>
        <begin position="1"/>
        <end position="65"/>
    </location>
</feature>
<keyword evidence="7" id="KW-0547">Nucleotide-binding</keyword>
<keyword evidence="8" id="KW-0378">Hydrolase</keyword>
<dbReference type="GO" id="GO:0051607">
    <property type="term" value="P:defense response to virus"/>
    <property type="evidence" value="ECO:0007669"/>
    <property type="project" value="UniProtKB-KW"/>
</dbReference>
<dbReference type="SMART" id="SM00487">
    <property type="entry name" value="DEXDc"/>
    <property type="match status" value="1"/>
</dbReference>
<evidence type="ECO:0000256" key="15">
    <source>
        <dbReference type="ARBA" id="ARBA00023211"/>
    </source>
</evidence>
<dbReference type="FunFam" id="3.40.50.300:FF:000628">
    <property type="entry name" value="Endoribonuclease Dicer"/>
    <property type="match status" value="1"/>
</dbReference>
<dbReference type="GO" id="GO:0046872">
    <property type="term" value="F:metal ion binding"/>
    <property type="evidence" value="ECO:0007669"/>
    <property type="project" value="UniProtKB-KW"/>
</dbReference>
<keyword evidence="13 17" id="KW-0694">RNA-binding</keyword>
<dbReference type="Pfam" id="PF04851">
    <property type="entry name" value="ResIII"/>
    <property type="match status" value="1"/>
</dbReference>
<dbReference type="InterPro" id="IPR000999">
    <property type="entry name" value="RNase_III_dom"/>
</dbReference>
<dbReference type="CDD" id="cd00593">
    <property type="entry name" value="RIBOc"/>
    <property type="match status" value="2"/>
</dbReference>
<dbReference type="PANTHER" id="PTHR14950">
    <property type="entry name" value="DICER-RELATED"/>
    <property type="match status" value="1"/>
</dbReference>
<feature type="domain" description="RNase III" evidence="19">
    <location>
        <begin position="1060"/>
        <end position="1207"/>
    </location>
</feature>
<evidence type="ECO:0000256" key="14">
    <source>
        <dbReference type="ARBA" id="ARBA00023118"/>
    </source>
</evidence>
<dbReference type="GO" id="GO:0003723">
    <property type="term" value="F:RNA binding"/>
    <property type="evidence" value="ECO:0007669"/>
    <property type="project" value="UniProtKB-UniRule"/>
</dbReference>
<dbReference type="PROSITE" id="PS00517">
    <property type="entry name" value="RNASE_3_1"/>
    <property type="match status" value="2"/>
</dbReference>
<dbReference type="Gene3D" id="1.10.1520.10">
    <property type="entry name" value="Ribonuclease III domain"/>
    <property type="match status" value="2"/>
</dbReference>
<dbReference type="Pfam" id="PF03368">
    <property type="entry name" value="Dicer_dimer"/>
    <property type="match status" value="1"/>
</dbReference>
<evidence type="ECO:0000259" key="21">
    <source>
        <dbReference type="PROSITE" id="PS51192"/>
    </source>
</evidence>
<keyword evidence="5" id="KW-0479">Metal-binding</keyword>
<dbReference type="SMART" id="SM00535">
    <property type="entry name" value="RIBOc"/>
    <property type="match status" value="2"/>
</dbReference>
<evidence type="ECO:0000256" key="4">
    <source>
        <dbReference type="ARBA" id="ARBA00022721"/>
    </source>
</evidence>
<dbReference type="CDD" id="cd18034">
    <property type="entry name" value="DEXHc_dicer"/>
    <property type="match status" value="1"/>
</dbReference>
<dbReference type="Gene3D" id="3.30.160.380">
    <property type="entry name" value="Dicer dimerisation domain"/>
    <property type="match status" value="1"/>
</dbReference>
<keyword evidence="11" id="KW-0067">ATP-binding</keyword>
<protein>
    <recommendedName>
        <fullName evidence="3">Dicer-like protein 1</fullName>
    </recommendedName>
</protein>
<dbReference type="InterPro" id="IPR006935">
    <property type="entry name" value="Helicase/UvrB_N"/>
</dbReference>
<evidence type="ECO:0000313" key="24">
    <source>
        <dbReference type="EMBL" id="KAK4112314.1"/>
    </source>
</evidence>
<dbReference type="GO" id="GO:0004386">
    <property type="term" value="F:helicase activity"/>
    <property type="evidence" value="ECO:0007669"/>
    <property type="project" value="UniProtKB-KW"/>
</dbReference>
<dbReference type="FunFam" id="1.10.1520.10:FF:000015">
    <property type="entry name" value="Dicer-like protein 1"/>
    <property type="match status" value="1"/>
</dbReference>
<evidence type="ECO:0000256" key="12">
    <source>
        <dbReference type="ARBA" id="ARBA00022842"/>
    </source>
</evidence>
<keyword evidence="6" id="KW-0677">Repeat</keyword>
<dbReference type="SUPFAM" id="SSF52540">
    <property type="entry name" value="P-loop containing nucleoside triphosphate hydrolases"/>
    <property type="match status" value="1"/>
</dbReference>
<feature type="compositionally biased region" description="Acidic residues" evidence="18">
    <location>
        <begin position="40"/>
        <end position="50"/>
    </location>
</feature>
<dbReference type="GO" id="GO:0005634">
    <property type="term" value="C:nucleus"/>
    <property type="evidence" value="ECO:0007669"/>
    <property type="project" value="TreeGrafter"/>
</dbReference>
<dbReference type="PROSITE" id="PS51194">
    <property type="entry name" value="HELICASE_CTER"/>
    <property type="match status" value="1"/>
</dbReference>
<comment type="similarity">
    <text evidence="16 17">Belongs to the helicase family. Dicer subfamily.</text>
</comment>
<dbReference type="GO" id="GO:0030422">
    <property type="term" value="P:siRNA processing"/>
    <property type="evidence" value="ECO:0007669"/>
    <property type="project" value="TreeGrafter"/>
</dbReference>
<keyword evidence="25" id="KW-1185">Reference proteome</keyword>
<dbReference type="InterPro" id="IPR003100">
    <property type="entry name" value="PAZ_dom"/>
</dbReference>
<dbReference type="PROSITE" id="PS50142">
    <property type="entry name" value="RNASE_3_2"/>
    <property type="match status" value="2"/>
</dbReference>
<dbReference type="GeneID" id="89935794"/>
<keyword evidence="10" id="KW-0862">Zinc</keyword>
<keyword evidence="15" id="KW-0464">Manganese</keyword>
<feature type="domain" description="RNase III" evidence="19">
    <location>
        <begin position="1260"/>
        <end position="1423"/>
    </location>
</feature>
<dbReference type="GO" id="GO:0004525">
    <property type="term" value="F:ribonuclease III activity"/>
    <property type="evidence" value="ECO:0007669"/>
    <property type="project" value="InterPro"/>
</dbReference>
<dbReference type="InterPro" id="IPR005034">
    <property type="entry name" value="Dicer_dimerisation"/>
</dbReference>
<evidence type="ECO:0000259" key="20">
    <source>
        <dbReference type="PROSITE" id="PS50821"/>
    </source>
</evidence>
<proteinExistence type="inferred from homology"/>
<dbReference type="GO" id="GO:0005737">
    <property type="term" value="C:cytoplasm"/>
    <property type="evidence" value="ECO:0007669"/>
    <property type="project" value="TreeGrafter"/>
</dbReference>
<name>A0AAN6YSZ2_9PEZI</name>
<dbReference type="InterPro" id="IPR038248">
    <property type="entry name" value="Dicer_dimer_sf"/>
</dbReference>
<dbReference type="PROSITE" id="PS51327">
    <property type="entry name" value="DICER_DSRBF"/>
    <property type="match status" value="1"/>
</dbReference>
<dbReference type="InterPro" id="IPR001650">
    <property type="entry name" value="Helicase_C-like"/>
</dbReference>
<dbReference type="InterPro" id="IPR056755">
    <property type="entry name" value="DSRM_2"/>
</dbReference>
<keyword evidence="9" id="KW-0347">Helicase</keyword>
<evidence type="ECO:0000256" key="8">
    <source>
        <dbReference type="ARBA" id="ARBA00022801"/>
    </source>
</evidence>
<dbReference type="SUPFAM" id="SSF69065">
    <property type="entry name" value="RNase III domain-like"/>
    <property type="match status" value="2"/>
</dbReference>
<dbReference type="Pfam" id="PF00636">
    <property type="entry name" value="Ribonuclease_3"/>
    <property type="match status" value="2"/>
</dbReference>
<evidence type="ECO:0000259" key="23">
    <source>
        <dbReference type="PROSITE" id="PS51327"/>
    </source>
</evidence>
<evidence type="ECO:0000256" key="10">
    <source>
        <dbReference type="ARBA" id="ARBA00022833"/>
    </source>
</evidence>
<feature type="domain" description="PAZ" evidence="20">
    <location>
        <begin position="894"/>
        <end position="1028"/>
    </location>
</feature>
<reference evidence="24" key="2">
    <citation type="submission" date="2023-05" db="EMBL/GenBank/DDBJ databases">
        <authorList>
            <consortium name="Lawrence Berkeley National Laboratory"/>
            <person name="Steindorff A."/>
            <person name="Hensen N."/>
            <person name="Bonometti L."/>
            <person name="Westerberg I."/>
            <person name="Brannstrom I.O."/>
            <person name="Guillou S."/>
            <person name="Cros-Aarteil S."/>
            <person name="Calhoun S."/>
            <person name="Haridas S."/>
            <person name="Kuo A."/>
            <person name="Mondo S."/>
            <person name="Pangilinan J."/>
            <person name="Riley R."/>
            <person name="Labutti K."/>
            <person name="Andreopoulos B."/>
            <person name="Lipzen A."/>
            <person name="Chen C."/>
            <person name="Yanf M."/>
            <person name="Daum C."/>
            <person name="Ng V."/>
            <person name="Clum A."/>
            <person name="Ohm R."/>
            <person name="Martin F."/>
            <person name="Silar P."/>
            <person name="Natvig D."/>
            <person name="Lalanne C."/>
            <person name="Gautier V."/>
            <person name="Ament-Velasquez S.L."/>
            <person name="Kruys A."/>
            <person name="Hutchinson M.I."/>
            <person name="Powell A.J."/>
            <person name="Barry K."/>
            <person name="Miller A.N."/>
            <person name="Grigoriev I.V."/>
            <person name="Debuchy R."/>
            <person name="Gladieux P."/>
            <person name="Thoren M.H."/>
            <person name="Johannesson H."/>
        </authorList>
    </citation>
    <scope>NUCLEOTIDE SEQUENCE</scope>
    <source>
        <strain evidence="24">CBS 508.74</strain>
    </source>
</reference>
<dbReference type="InterPro" id="IPR036389">
    <property type="entry name" value="RNase_III_sf"/>
</dbReference>
<evidence type="ECO:0000256" key="7">
    <source>
        <dbReference type="ARBA" id="ARBA00022741"/>
    </source>
</evidence>
<evidence type="ECO:0000256" key="3">
    <source>
        <dbReference type="ARBA" id="ARBA00020797"/>
    </source>
</evidence>
<evidence type="ECO:0000256" key="9">
    <source>
        <dbReference type="ARBA" id="ARBA00022806"/>
    </source>
</evidence>
<keyword evidence="12" id="KW-0460">Magnesium</keyword>
<dbReference type="EMBL" id="MU853343">
    <property type="protein sequence ID" value="KAK4112314.1"/>
    <property type="molecule type" value="Genomic_DNA"/>
</dbReference>
<sequence>MEQQPVWPPLSQPRLVDDDQMSIDEPAVRDSAEQGFADDRGDDSDIDSENSDGANEWVVHSPRKPRKVSEKKRADIAAFDLWIEENQQELSKSPSGLVIDDDESANGLVEDFDNKCIIASPRDYQLEMFERAKTQNTIAVLDTGSGKTLIAALLLRWTIQNELEDRAKGLPKRIAFFLVDKVALVFQQHAVLTCNLDYPIERLCGEMVEQVSSKEFWDKTFADNMAIVCTAEILYSCLHHSYIRMEQINLLVFDEAHHTKKRHPYACIIKDFYIEVKDEKKRPRILGMTASPVDAHIDPKIAAAQLEGLLHSQIATVANPRAMQQSAGTPTTEIVVEYDRKLPDWETELNRGLRGLVGNHAVFKKAFAFTATAAAEMGPWCADRYWQLFLSGDRMAYLEAGTESNLFRSSDLSQNVAEHINKVREAHELVNQHDFIQPRLDTDHLSHKVVQLVNVLREQFHAEDGKQRCIIFFKQRNVAGLLCDLLEQPEMTIQGLRPGVLVGGGRQEASWDSKKISYRDQVKTIIKFKKGELNCLFATPVAEEGLDIPDCNLIIRYDLNDTLIQYIQSRGRARQDGSVYVHLVEKGNILHRKRMEENKLAEDALRRFCESMPEDRCLTGNNFNIDYFLRKEKGQKQYTVPETGAKLNFKQSLVCLARFVASLPHPPDVSLTANYVVLPVPEGGFQCEVILPASSPIKRATGGVYASKAVAKCSAAFELCILLIKNKYLDAFLKPVFTKQLPAMRNARLAISSKKRKVYGMRIKPEIWSILGEPSELYVTALTLDNPAAVGRPSLPLLLLARQRMPQVASFELFFGQNRSSSVKCVPIPGPLRLDDDRLIQYLTAFTLAVYKDVFSKEYEATAAELPYFLAPTRREHFYDFSSVSDPFYTLDWATLRCVHENECIKYEFNEPDSFFTDKFVTDPYDGSRKFFLRGRCHALKATDPVPERIVAPSHRAWRTTCTNRDILNYSLSMWTKSRSYMSLREDQPVVEAELLPIRRNLLDDNIGDQDLEPKQCFLVLQPLRISPLPVDVVSMIYNFPALIHRIESNLIALDACHMLGLNIRPDLALEAFTKDSDNTGEHDAEQVNFQGGMGNNYERLEFLGDSFLKMATTIAIFTLVPDKDEFEYHVERMLLICNLNLFNNALEVKLEEYIRSMAFDRRSWYPEGLTLKKGKRKEPIRKHELADKSIADVCEALIGAAYLTAQEQDWTNFDLAVRAVSTMVRDKRHTMTCFSDYAASYTPPAWQTAPCNSAQLDMAERFRQRLGYSFRYPRLLRSAFQHPTYPSIYEKLPSYQRLEFLGDSLLDMACVEYLFHHFPGADPQWLTEHKMAMVSNQFLGCLAVHLGFHRSLAYCSPHIQRQITDYVAEFDEALAPYRDGDDGEGILKPDFPRDFWTALSHPPKCLPDVVEAYLGAVFVDSGFDYAGAVRSFFNVHVRPWFEDMRLYDAFAQNHPVTLLGGVMQTKFCCRDWRVLVREMPPPNNQLAAVAGLMDPQGSGTGQGGQVVCAVRVHGQTVAHAVSASSRYGKISAAKKALALLEGMEVDQFRRAYGCACVLEAGGNGALSRGEEEGEHGSAI</sequence>
<keyword evidence="14" id="KW-0051">Antiviral defense</keyword>
<keyword evidence="4" id="KW-0930">Antiviral protein</keyword>
<accession>A0AAN6YSZ2</accession>
<dbReference type="SMART" id="SM00490">
    <property type="entry name" value="HELICc"/>
    <property type="match status" value="1"/>
</dbReference>
<dbReference type="Pfam" id="PF24995">
    <property type="entry name" value="DSRM_2"/>
    <property type="match status" value="1"/>
</dbReference>
<evidence type="ECO:0000256" key="16">
    <source>
        <dbReference type="ARBA" id="ARBA00035116"/>
    </source>
</evidence>
<dbReference type="Pfam" id="PF00271">
    <property type="entry name" value="Helicase_C"/>
    <property type="match status" value="1"/>
</dbReference>
<evidence type="ECO:0000256" key="2">
    <source>
        <dbReference type="ARBA" id="ARBA00001946"/>
    </source>
</evidence>
<gene>
    <name evidence="24" type="ORF">N656DRAFT_710378</name>
</gene>
<dbReference type="GO" id="GO:0050688">
    <property type="term" value="P:regulation of defense response to virus"/>
    <property type="evidence" value="ECO:0007669"/>
    <property type="project" value="UniProtKB-KW"/>
</dbReference>